<gene>
    <name evidence="1" type="ORF">FC18_GL000205</name>
</gene>
<dbReference type="EMBL" id="AYYO01000008">
    <property type="protein sequence ID" value="KRM56227.1"/>
    <property type="molecule type" value="Genomic_DNA"/>
</dbReference>
<proteinExistence type="predicted"/>
<dbReference type="PATRIC" id="fig|1291052.5.peg.211"/>
<reference evidence="1 2" key="1">
    <citation type="journal article" date="2015" name="Genome Announc.">
        <title>Expanding the biotechnology potential of lactobacilli through comparative genomics of 213 strains and associated genera.</title>
        <authorList>
            <person name="Sun Z."/>
            <person name="Harris H.M."/>
            <person name="McCann A."/>
            <person name="Guo C."/>
            <person name="Argimon S."/>
            <person name="Zhang W."/>
            <person name="Yang X."/>
            <person name="Jeffery I.B."/>
            <person name="Cooney J.C."/>
            <person name="Kagawa T.F."/>
            <person name="Liu W."/>
            <person name="Song Y."/>
            <person name="Salvetti E."/>
            <person name="Wrobel A."/>
            <person name="Rasinkangas P."/>
            <person name="Parkhill J."/>
            <person name="Rea M.C."/>
            <person name="O'Sullivan O."/>
            <person name="Ritari J."/>
            <person name="Douillard F.P."/>
            <person name="Paul Ross R."/>
            <person name="Yang R."/>
            <person name="Briner A.E."/>
            <person name="Felis G.E."/>
            <person name="de Vos W.M."/>
            <person name="Barrangou R."/>
            <person name="Klaenhammer T.R."/>
            <person name="Caufield P.W."/>
            <person name="Cui Y."/>
            <person name="Zhang H."/>
            <person name="O'Toole P.W."/>
        </authorList>
    </citation>
    <scope>NUCLEOTIDE SEQUENCE [LARGE SCALE GENOMIC DNA]</scope>
    <source>
        <strain evidence="1 2">DSM 20505</strain>
    </source>
</reference>
<accession>A0A0R1ZYM8</accession>
<organism evidence="1 2">
    <name type="scientific">Lacticaseibacillus sharpeae JCM 1186 = DSM 20505</name>
    <dbReference type="NCBI Taxonomy" id="1291052"/>
    <lineage>
        <taxon>Bacteria</taxon>
        <taxon>Bacillati</taxon>
        <taxon>Bacillota</taxon>
        <taxon>Bacilli</taxon>
        <taxon>Lactobacillales</taxon>
        <taxon>Lactobacillaceae</taxon>
        <taxon>Lacticaseibacillus</taxon>
    </lineage>
</organism>
<evidence type="ECO:0000313" key="1">
    <source>
        <dbReference type="EMBL" id="KRM56227.1"/>
    </source>
</evidence>
<evidence type="ECO:0000313" key="2">
    <source>
        <dbReference type="Proteomes" id="UP000051679"/>
    </source>
</evidence>
<sequence>MQVAIEVPADDITKQMQVVAAEAFANAAKRYQYAELLSIEDAAAFVGCTVTTFKAQFINAGLRVATFSPKLKRVRKTELLEFIKEHE</sequence>
<comment type="caution">
    <text evidence="1">The sequence shown here is derived from an EMBL/GenBank/DDBJ whole genome shotgun (WGS) entry which is preliminary data.</text>
</comment>
<dbReference type="Proteomes" id="UP000051679">
    <property type="component" value="Unassembled WGS sequence"/>
</dbReference>
<name>A0A0R1ZYM8_9LACO</name>
<keyword evidence="2" id="KW-1185">Reference proteome</keyword>
<dbReference type="RefSeq" id="WP_054679894.1">
    <property type="nucleotide sequence ID" value="NZ_AYYO01000008.1"/>
</dbReference>
<protein>
    <submittedName>
        <fullName evidence="1">Uncharacterized protein</fullName>
    </submittedName>
</protein>
<dbReference type="AlphaFoldDB" id="A0A0R1ZYM8"/>